<gene>
    <name evidence="1" type="ORF">SISSUDRAFT_976922</name>
</gene>
<organism evidence="1 2">
    <name type="scientific">Sistotremastrum suecicum HHB10207 ss-3</name>
    <dbReference type="NCBI Taxonomy" id="1314776"/>
    <lineage>
        <taxon>Eukaryota</taxon>
        <taxon>Fungi</taxon>
        <taxon>Dikarya</taxon>
        <taxon>Basidiomycota</taxon>
        <taxon>Agaricomycotina</taxon>
        <taxon>Agaricomycetes</taxon>
        <taxon>Sistotremastrales</taxon>
        <taxon>Sistotremastraceae</taxon>
        <taxon>Sistotremastrum</taxon>
    </lineage>
</organism>
<accession>A0A166J6M1</accession>
<name>A0A166J6M1_9AGAM</name>
<dbReference type="SUPFAM" id="SSF51556">
    <property type="entry name" value="Metallo-dependent hydrolases"/>
    <property type="match status" value="1"/>
</dbReference>
<dbReference type="EMBL" id="KV428004">
    <property type="protein sequence ID" value="KZT44423.1"/>
    <property type="molecule type" value="Genomic_DNA"/>
</dbReference>
<sequence length="442" mass="48589">MPSTLTISNVHLPGTGTEPDNNLYTVVCGDAQIVSINAFEPDATHSHSDWVDANGGLLIPSLCHSHIHLDKCYLLEREHNIKTGTFDEALQVTSQAKAKFTSDDLLARGRRLIQESILFGVTCMRAHVEVDDIVQYQCLDAAVQLKREFANSCDILISVFAQDPFWKSDDVNQSANLTYLRESCLRTPEITSIGSAPYVENSPEKSIRNIQAVVDIAIQHNLHLDFHLDYNLSESSKPMIFDVISELNRVQWSQRMPTKHITIGHATRLTLLDDGQLRELRRAIGTLPTSFVGLPQSDVYIMGRGDSRAPRGTLNVPILKREYDLDVAIAVNNVGNAFTPQGGPDPLSLCPLGVALYQASTPADCHSLLEAVSIDSHRAVGHKCAASLRVKKGDPSDVLILHGTRQSSITQVVLAPSVTRTTIKNGRIVAKRTVIDHLVQDT</sequence>
<keyword evidence="1" id="KW-0378">Hydrolase</keyword>
<dbReference type="Gene3D" id="3.20.20.140">
    <property type="entry name" value="Metal-dependent hydrolases"/>
    <property type="match status" value="1"/>
</dbReference>
<dbReference type="GO" id="GO:0016814">
    <property type="term" value="F:hydrolase activity, acting on carbon-nitrogen (but not peptide) bonds, in cyclic amidines"/>
    <property type="evidence" value="ECO:0007669"/>
    <property type="project" value="TreeGrafter"/>
</dbReference>
<dbReference type="OrthoDB" id="10266980at2759"/>
<dbReference type="InterPro" id="IPR032466">
    <property type="entry name" value="Metal_Hydrolase"/>
</dbReference>
<dbReference type="Proteomes" id="UP000076798">
    <property type="component" value="Unassembled WGS sequence"/>
</dbReference>
<dbReference type="STRING" id="1314776.A0A166J6M1"/>
<reference evidence="1 2" key="1">
    <citation type="journal article" date="2016" name="Mol. Biol. Evol.">
        <title>Comparative Genomics of Early-Diverging Mushroom-Forming Fungi Provides Insights into the Origins of Lignocellulose Decay Capabilities.</title>
        <authorList>
            <person name="Nagy L.G."/>
            <person name="Riley R."/>
            <person name="Tritt A."/>
            <person name="Adam C."/>
            <person name="Daum C."/>
            <person name="Floudas D."/>
            <person name="Sun H."/>
            <person name="Yadav J.S."/>
            <person name="Pangilinan J."/>
            <person name="Larsson K.H."/>
            <person name="Matsuura K."/>
            <person name="Barry K."/>
            <person name="Labutti K."/>
            <person name="Kuo R."/>
            <person name="Ohm R.A."/>
            <person name="Bhattacharya S.S."/>
            <person name="Shirouzu T."/>
            <person name="Yoshinaga Y."/>
            <person name="Martin F.M."/>
            <person name="Grigoriev I.V."/>
            <person name="Hibbett D.S."/>
        </authorList>
    </citation>
    <scope>NUCLEOTIDE SEQUENCE [LARGE SCALE GENOMIC DNA]</scope>
    <source>
        <strain evidence="1 2">HHB10207 ss-3</strain>
    </source>
</reference>
<proteinExistence type="predicted"/>
<dbReference type="InterPro" id="IPR052349">
    <property type="entry name" value="Metallo-hydrolase_Enzymes"/>
</dbReference>
<dbReference type="AlphaFoldDB" id="A0A166J6M1"/>
<dbReference type="PANTHER" id="PTHR32027">
    <property type="entry name" value="CYTOSINE DEAMINASE"/>
    <property type="match status" value="1"/>
</dbReference>
<dbReference type="PANTHER" id="PTHR32027:SF0">
    <property type="entry name" value="CYTOSINE DEAMINASE"/>
    <property type="match status" value="1"/>
</dbReference>
<evidence type="ECO:0000313" key="2">
    <source>
        <dbReference type="Proteomes" id="UP000076798"/>
    </source>
</evidence>
<keyword evidence="2" id="KW-1185">Reference proteome</keyword>
<evidence type="ECO:0000313" key="1">
    <source>
        <dbReference type="EMBL" id="KZT44423.1"/>
    </source>
</evidence>
<protein>
    <submittedName>
        <fullName evidence="1">Metallo-dependent hydrolase</fullName>
    </submittedName>
</protein>